<organism evidence="14 15">
    <name type="scientific">Wallemia hederae</name>
    <dbReference type="NCBI Taxonomy" id="1540922"/>
    <lineage>
        <taxon>Eukaryota</taxon>
        <taxon>Fungi</taxon>
        <taxon>Dikarya</taxon>
        <taxon>Basidiomycota</taxon>
        <taxon>Wallemiomycotina</taxon>
        <taxon>Wallemiomycetes</taxon>
        <taxon>Wallemiales</taxon>
        <taxon>Wallemiaceae</taxon>
        <taxon>Wallemia</taxon>
    </lineage>
</organism>
<dbReference type="PRINTS" id="PR00979">
    <property type="entry name" value="TAFAZZIN"/>
</dbReference>
<comment type="subcellular location">
    <subcellularLocation>
        <location evidence="1">Mitochondrion inner membrane</location>
        <topology evidence="1">Peripheral membrane protein</topology>
        <orientation evidence="1">Intermembrane side</orientation>
    </subcellularLocation>
    <subcellularLocation>
        <location evidence="10">Mitochondrion outer membrane</location>
        <topology evidence="10">Peripheral membrane protein</topology>
        <orientation evidence="10">Intermembrane side</orientation>
    </subcellularLocation>
</comment>
<name>A0A4T0FVS2_9BASI</name>
<evidence type="ECO:0000259" key="13">
    <source>
        <dbReference type="SMART" id="SM00563"/>
    </source>
</evidence>
<evidence type="ECO:0000256" key="5">
    <source>
        <dbReference type="ARBA" id="ARBA00022792"/>
    </source>
</evidence>
<keyword evidence="15" id="KW-1185">Reference proteome</keyword>
<dbReference type="GO" id="GO:0005743">
    <property type="term" value="C:mitochondrial inner membrane"/>
    <property type="evidence" value="ECO:0007669"/>
    <property type="project" value="UniProtKB-SubCell"/>
</dbReference>
<reference evidence="14 15" key="1">
    <citation type="submission" date="2019-03" db="EMBL/GenBank/DDBJ databases">
        <title>Sequencing 23 genomes of Wallemia ichthyophaga.</title>
        <authorList>
            <person name="Gostincar C."/>
        </authorList>
    </citation>
    <scope>NUCLEOTIDE SEQUENCE [LARGE SCALE GENOMIC DNA]</scope>
    <source>
        <strain evidence="14 15">EXF-5753</strain>
    </source>
</reference>
<accession>A0A4T0FVS2</accession>
<evidence type="ECO:0000256" key="6">
    <source>
        <dbReference type="ARBA" id="ARBA00023098"/>
    </source>
</evidence>
<evidence type="ECO:0000256" key="7">
    <source>
        <dbReference type="ARBA" id="ARBA00023128"/>
    </source>
</evidence>
<feature type="domain" description="Phospholipid/glycerol acyltransferase" evidence="13">
    <location>
        <begin position="53"/>
        <end position="187"/>
    </location>
</feature>
<dbReference type="GO" id="GO:0035965">
    <property type="term" value="P:cardiolipin acyl-chain remodeling"/>
    <property type="evidence" value="ECO:0007669"/>
    <property type="project" value="TreeGrafter"/>
</dbReference>
<dbReference type="EMBL" id="SPNW01000005">
    <property type="protein sequence ID" value="TIA92701.1"/>
    <property type="molecule type" value="Genomic_DNA"/>
</dbReference>
<dbReference type="GO" id="GO:0047184">
    <property type="term" value="F:1-acylglycerophosphocholine O-acyltransferase activity"/>
    <property type="evidence" value="ECO:0007669"/>
    <property type="project" value="TreeGrafter"/>
</dbReference>
<dbReference type="InterPro" id="IPR000872">
    <property type="entry name" value="Tafazzin"/>
</dbReference>
<dbReference type="InterPro" id="IPR002123">
    <property type="entry name" value="Plipid/glycerol_acylTrfase"/>
</dbReference>
<keyword evidence="7" id="KW-0496">Mitochondrion</keyword>
<evidence type="ECO:0000256" key="8">
    <source>
        <dbReference type="ARBA" id="ARBA00023136"/>
    </source>
</evidence>
<comment type="caution">
    <text evidence="14">The sequence shown here is derived from an EMBL/GenBank/DDBJ whole genome shotgun (WGS) entry which is preliminary data.</text>
</comment>
<evidence type="ECO:0000256" key="12">
    <source>
        <dbReference type="RuleBase" id="RU365062"/>
    </source>
</evidence>
<dbReference type="SMART" id="SM00563">
    <property type="entry name" value="PlsC"/>
    <property type="match status" value="1"/>
</dbReference>
<evidence type="ECO:0000256" key="9">
    <source>
        <dbReference type="ARBA" id="ARBA00023315"/>
    </source>
</evidence>
<dbReference type="PANTHER" id="PTHR12497">
    <property type="entry name" value="TAZ PROTEIN TAFAZZIN"/>
    <property type="match status" value="1"/>
</dbReference>
<proteinExistence type="inferred from homology"/>
<dbReference type="SUPFAM" id="SSF69593">
    <property type="entry name" value="Glycerol-3-phosphate (1)-acyltransferase"/>
    <property type="match status" value="1"/>
</dbReference>
<keyword evidence="4" id="KW-1000">Mitochondrion outer membrane</keyword>
<dbReference type="OrthoDB" id="193467at2759"/>
<evidence type="ECO:0000313" key="15">
    <source>
        <dbReference type="Proteomes" id="UP000310189"/>
    </source>
</evidence>
<sequence length="264" mass="29774">MMKYGHAPTSNLTLPIMLTVSSLAKMFYKYGTNSIQVRGMDKLTKALSSGKGVLTITNHRAVGEDPLWPAVLPLSTLIQPKYRRWTLGASDVIFTNALFRKFFQAGQVLETYRGKGVDQPAVYQAAQLLDEAKWVSMFPEGRINVPPPDFNPHTTPSPLRPFRWGVGRVLTLAEHTPTILPIHLTGFNDVFKDGRKYTAIPSFNADITVDVGDPMEHSIQPYLQNLRDGQLDEIETRKLITDKLRDHLDSFGKVCDTRNYDMMH</sequence>
<keyword evidence="9" id="KW-0012">Acyltransferase</keyword>
<keyword evidence="3" id="KW-0808">Transferase</keyword>
<dbReference type="CDD" id="cd07989">
    <property type="entry name" value="LPLAT_AGPAT-like"/>
    <property type="match status" value="1"/>
</dbReference>
<comment type="catalytic activity">
    <reaction evidence="11">
        <text>1'-[1,2-diacyl-sn-glycero-3-phospho],3'-[1-acyl-sn-glycero-3-phospho]-glycerol + a 1,2-diacyl-sn-glycero-3-phosphocholine = a cardiolipin + a 1-acyl-sn-glycero-3-phosphocholine</text>
        <dbReference type="Rhea" id="RHEA:33731"/>
        <dbReference type="ChEBI" id="CHEBI:57643"/>
        <dbReference type="ChEBI" id="CHEBI:58168"/>
        <dbReference type="ChEBI" id="CHEBI:62237"/>
        <dbReference type="ChEBI" id="CHEBI:64743"/>
    </reaction>
    <physiologicalReaction direction="left-to-right" evidence="11">
        <dbReference type="Rhea" id="RHEA:33732"/>
    </physiologicalReaction>
    <physiologicalReaction direction="right-to-left" evidence="11">
        <dbReference type="Rhea" id="RHEA:33733"/>
    </physiologicalReaction>
</comment>
<protein>
    <recommendedName>
        <fullName evidence="12">Tafazzin family protein</fullName>
    </recommendedName>
</protein>
<keyword evidence="6" id="KW-0443">Lipid metabolism</keyword>
<comment type="similarity">
    <text evidence="2 12">Belongs to the taffazin family.</text>
</comment>
<gene>
    <name evidence="14" type="ORF">E3P99_00533</name>
</gene>
<dbReference type="AlphaFoldDB" id="A0A4T0FVS2"/>
<dbReference type="Proteomes" id="UP000310189">
    <property type="component" value="Unassembled WGS sequence"/>
</dbReference>
<evidence type="ECO:0000313" key="14">
    <source>
        <dbReference type="EMBL" id="TIA92701.1"/>
    </source>
</evidence>
<evidence type="ECO:0000256" key="11">
    <source>
        <dbReference type="ARBA" id="ARBA00047906"/>
    </source>
</evidence>
<keyword evidence="5" id="KW-0999">Mitochondrion inner membrane</keyword>
<evidence type="ECO:0000256" key="4">
    <source>
        <dbReference type="ARBA" id="ARBA00022787"/>
    </source>
</evidence>
<dbReference type="GO" id="GO:0005741">
    <property type="term" value="C:mitochondrial outer membrane"/>
    <property type="evidence" value="ECO:0007669"/>
    <property type="project" value="UniProtKB-SubCell"/>
</dbReference>
<evidence type="ECO:0000256" key="1">
    <source>
        <dbReference type="ARBA" id="ARBA00004137"/>
    </source>
</evidence>
<dbReference type="Pfam" id="PF01553">
    <property type="entry name" value="Acyltransferase"/>
    <property type="match status" value="1"/>
</dbReference>
<dbReference type="GO" id="GO:0007007">
    <property type="term" value="P:inner mitochondrial membrane organization"/>
    <property type="evidence" value="ECO:0007669"/>
    <property type="project" value="TreeGrafter"/>
</dbReference>
<evidence type="ECO:0000256" key="3">
    <source>
        <dbReference type="ARBA" id="ARBA00022679"/>
    </source>
</evidence>
<evidence type="ECO:0000256" key="10">
    <source>
        <dbReference type="ARBA" id="ARBA00024323"/>
    </source>
</evidence>
<keyword evidence="8" id="KW-0472">Membrane</keyword>
<dbReference type="PANTHER" id="PTHR12497:SF0">
    <property type="entry name" value="TAFAZZIN"/>
    <property type="match status" value="1"/>
</dbReference>
<evidence type="ECO:0000256" key="2">
    <source>
        <dbReference type="ARBA" id="ARBA00010524"/>
    </source>
</evidence>